<dbReference type="Gene3D" id="1.20.1580.10">
    <property type="entry name" value="ABC transporter ATPase like domain"/>
    <property type="match status" value="3"/>
</dbReference>
<evidence type="ECO:0000256" key="3">
    <source>
        <dbReference type="ARBA" id="ARBA00022737"/>
    </source>
</evidence>
<keyword evidence="8" id="KW-0267">Excision nuclease</keyword>
<keyword evidence="2" id="KW-0963">Cytoplasm</keyword>
<dbReference type="PANTHER" id="PTHR43152:SF3">
    <property type="entry name" value="UVRABC SYSTEM PROTEIN A"/>
    <property type="match status" value="1"/>
</dbReference>
<evidence type="ECO:0000313" key="15">
    <source>
        <dbReference type="EMBL" id="BDB96571.1"/>
    </source>
</evidence>
<evidence type="ECO:0000256" key="13">
    <source>
        <dbReference type="ARBA" id="ARBA00042156"/>
    </source>
</evidence>
<evidence type="ECO:0000256" key="10">
    <source>
        <dbReference type="ARBA" id="ARBA00023204"/>
    </source>
</evidence>
<comment type="subcellular location">
    <subcellularLocation>
        <location evidence="1">Cytoplasm</location>
    </subcellularLocation>
</comment>
<evidence type="ECO:0000256" key="8">
    <source>
        <dbReference type="ARBA" id="ARBA00022881"/>
    </source>
</evidence>
<keyword evidence="6" id="KW-0228">DNA excision</keyword>
<dbReference type="RefSeq" id="WP_236865033.1">
    <property type="nucleotide sequence ID" value="NZ_AP025225.1"/>
</dbReference>
<keyword evidence="10" id="KW-0234">DNA repair</keyword>
<dbReference type="InterPro" id="IPR041102">
    <property type="entry name" value="UvrA_inter"/>
</dbReference>
<evidence type="ECO:0000256" key="7">
    <source>
        <dbReference type="ARBA" id="ARBA00022840"/>
    </source>
</evidence>
<evidence type="ECO:0000256" key="5">
    <source>
        <dbReference type="ARBA" id="ARBA00022763"/>
    </source>
</evidence>
<evidence type="ECO:0000256" key="11">
    <source>
        <dbReference type="ARBA" id="ARBA00038000"/>
    </source>
</evidence>
<dbReference type="InterPro" id="IPR017871">
    <property type="entry name" value="ABC_transporter-like_CS"/>
</dbReference>
<reference evidence="15" key="1">
    <citation type="submission" date="2021-10" db="EMBL/GenBank/DDBJ databases">
        <title>Genome Sequence of The Candidatus Hydrogeosomobacter endosymbioticus, an Intracellular Bacterial Symbiont of the Anaerobic Ciliate GW7.</title>
        <authorList>
            <person name="Shiohama Y."/>
            <person name="Shinzato N."/>
        </authorList>
    </citation>
    <scope>NUCLEOTIDE SEQUENCE [LARGE SCALE GENOMIC DNA]</scope>
    <source>
        <strain evidence="15">200920</strain>
    </source>
</reference>
<dbReference type="PROSITE" id="PS00211">
    <property type="entry name" value="ABC_TRANSPORTER_1"/>
    <property type="match status" value="1"/>
</dbReference>
<dbReference type="Gene3D" id="3.40.50.300">
    <property type="entry name" value="P-loop containing nucleotide triphosphate hydrolases"/>
    <property type="match status" value="4"/>
</dbReference>
<dbReference type="PANTHER" id="PTHR43152">
    <property type="entry name" value="UVRABC SYSTEM PROTEIN A"/>
    <property type="match status" value="1"/>
</dbReference>
<evidence type="ECO:0000256" key="9">
    <source>
        <dbReference type="ARBA" id="ARBA00023125"/>
    </source>
</evidence>
<accession>A0ABM7V9W4</accession>
<dbReference type="CDD" id="cd03271">
    <property type="entry name" value="ABC_UvrA_II"/>
    <property type="match status" value="1"/>
</dbReference>
<feature type="domain" description="UvrA interaction" evidence="14">
    <location>
        <begin position="131"/>
        <end position="239"/>
    </location>
</feature>
<keyword evidence="4" id="KW-0547">Nucleotide-binding</keyword>
<name>A0ABM7V9W4_9PROT</name>
<dbReference type="Gene3D" id="3.30.190.20">
    <property type="match status" value="1"/>
</dbReference>
<sequence length="900" mass="99122">MIEEISVIGAREHNLKNISVRLPKNKLIVITGLSGSGKSSLAFDTIYAEGQRRYVESLSAYARQFLELMPKPDVDSITGLSPAISIEQKTVSKNPRSTVGTVTEIYDYLRVLFARIGTPYSPVTGLPIEAQTKDKMVDKIMALGERERFYILAPVVRGKKGEFHKEIASLKKQGYSRVKVDGVVLNIDELQPINKNKKHDIFVVIDRLELENTEDFRVRVSQSLESALIVGDGVCEIELVNSEERIVFSSRFSCPESGFSIEEIEPRLFSFNSPFGACRDCGGLGFEGGASVSRMLFFHSGGKLQSNEEDDSSCRNEKCESCAGYRLRPEALCVKISGFHIGDVCDMSIQRAFAWCDDAFNKLSAQNRSISERLFREIRERLQFLIRVGLEYLTLGRSSGTLSGGEGQRIRLASQIGSGLTGTLYVLDEPSIGLHQRDNERLINTLKSLRDIGNTVIVVEHDEDAIRSADHVIDMGPRAGGYGGNVVAEGPPSAIEISEKSLTGAYLRKEASIEIPQKRREGCGREIRVLGARLNNLKNLSIGFPLGKFVCVTGVSGGGKSSLVIDTLYRGLGIIKRAGSFSHEEKEALRTAALRAKSAEEAAMLARRKIEMFAEKMQSGRCDEMRNVVKCDSIEGTEFIESVIEVSQTPIGRTPHSTPATYIGAFTPIREWFASLPEAKARGYGIGRFSFNTKGGRCESCDGKGVRTIEMHFLPDVEVVCESCKGLRYSRDTLEVRYRGKSIADILNMPVTDALELFSAVPSVANKLRTLVDVGLGYITVGQRATTISGGEAQRVKLSKELCKRSTDKTLYILDEPTTGLHFEDIRMLLGVLHKFVDKGSSVIVIEHNLDVIKTADWVIDIGPEGGELGGRVVAEGAPEDIAKCINSYTGRFLAKYLKR</sequence>
<keyword evidence="7" id="KW-0067">ATP-binding</keyword>
<dbReference type="InterPro" id="IPR027417">
    <property type="entry name" value="P-loop_NTPase"/>
</dbReference>
<dbReference type="Gene3D" id="1.10.8.280">
    <property type="entry name" value="ABC transporter ATPase domain-like"/>
    <property type="match status" value="1"/>
</dbReference>
<keyword evidence="9" id="KW-0238">DNA-binding</keyword>
<dbReference type="Proteomes" id="UP001320209">
    <property type="component" value="Chromosome"/>
</dbReference>
<evidence type="ECO:0000313" key="16">
    <source>
        <dbReference type="Proteomes" id="UP001320209"/>
    </source>
</evidence>
<keyword evidence="5" id="KW-0227">DNA damage</keyword>
<keyword evidence="3" id="KW-0677">Repeat</keyword>
<gene>
    <name evidence="15" type="ORF">HYD_7040</name>
</gene>
<organism evidence="15 16">
    <name type="scientific">Candidatus Hydrogenosomobacter endosymbioticus</name>
    <dbReference type="NCBI Taxonomy" id="2558174"/>
    <lineage>
        <taxon>Bacteria</taxon>
        <taxon>Pseudomonadati</taxon>
        <taxon>Pseudomonadota</taxon>
        <taxon>Alphaproteobacteria</taxon>
        <taxon>Holosporales</taxon>
        <taxon>Holosporaceae</taxon>
        <taxon>Candidatus Hydrogenosomobacter</taxon>
    </lineage>
</organism>
<dbReference type="Pfam" id="PF17760">
    <property type="entry name" value="UvrA_inter"/>
    <property type="match status" value="1"/>
</dbReference>
<keyword evidence="16" id="KW-1185">Reference proteome</keyword>
<dbReference type="CDD" id="cd03270">
    <property type="entry name" value="ABC_UvrA_I"/>
    <property type="match status" value="1"/>
</dbReference>
<protein>
    <recommendedName>
        <fullName evidence="12">UvrABC system protein A</fullName>
    </recommendedName>
    <alternativeName>
        <fullName evidence="13">Excinuclease ABC subunit A</fullName>
    </alternativeName>
</protein>
<evidence type="ECO:0000256" key="6">
    <source>
        <dbReference type="ARBA" id="ARBA00022769"/>
    </source>
</evidence>
<evidence type="ECO:0000256" key="1">
    <source>
        <dbReference type="ARBA" id="ARBA00004496"/>
    </source>
</evidence>
<dbReference type="EMBL" id="AP025225">
    <property type="protein sequence ID" value="BDB96571.1"/>
    <property type="molecule type" value="Genomic_DNA"/>
</dbReference>
<evidence type="ECO:0000256" key="2">
    <source>
        <dbReference type="ARBA" id="ARBA00022490"/>
    </source>
</evidence>
<proteinExistence type="inferred from homology"/>
<evidence type="ECO:0000256" key="4">
    <source>
        <dbReference type="ARBA" id="ARBA00022741"/>
    </source>
</evidence>
<evidence type="ECO:0000256" key="12">
    <source>
        <dbReference type="ARBA" id="ARBA00039316"/>
    </source>
</evidence>
<dbReference type="SUPFAM" id="SSF52540">
    <property type="entry name" value="P-loop containing nucleoside triphosphate hydrolases"/>
    <property type="match status" value="2"/>
</dbReference>
<evidence type="ECO:0000259" key="14">
    <source>
        <dbReference type="Pfam" id="PF17760"/>
    </source>
</evidence>
<comment type="similarity">
    <text evidence="11">Belongs to the ABC transporter superfamily. UvrA family.</text>
</comment>